<protein>
    <submittedName>
        <fullName evidence="2">SH3 domain-containing protein</fullName>
    </submittedName>
</protein>
<evidence type="ECO:0000313" key="2">
    <source>
        <dbReference type="EMBL" id="MFC5855449.1"/>
    </source>
</evidence>
<comment type="caution">
    <text evidence="2">The sequence shown here is derived from an EMBL/GenBank/DDBJ whole genome shotgun (WGS) entry which is preliminary data.</text>
</comment>
<reference evidence="3" key="1">
    <citation type="journal article" date="2019" name="Int. J. Syst. Evol. Microbiol.">
        <title>The Global Catalogue of Microorganisms (GCM) 10K type strain sequencing project: providing services to taxonomists for standard genome sequencing and annotation.</title>
        <authorList>
            <consortium name="The Broad Institute Genomics Platform"/>
            <consortium name="The Broad Institute Genome Sequencing Center for Infectious Disease"/>
            <person name="Wu L."/>
            <person name="Ma J."/>
        </authorList>
    </citation>
    <scope>NUCLEOTIDE SEQUENCE [LARGE SCALE GENOMIC DNA]</scope>
    <source>
        <strain evidence="3">JCM 10411</strain>
    </source>
</reference>
<evidence type="ECO:0000313" key="3">
    <source>
        <dbReference type="Proteomes" id="UP001596180"/>
    </source>
</evidence>
<keyword evidence="3" id="KW-1185">Reference proteome</keyword>
<accession>A0ABW1E7L4</accession>
<sequence>MRTSPDRGAKVIRYAHKGEVVSIYCRAGGDTVQGHPLWYLVIDGRIWTWGAARHIDSIGPAPRWH</sequence>
<dbReference type="Pfam" id="PF08239">
    <property type="entry name" value="SH3_3"/>
    <property type="match status" value="1"/>
</dbReference>
<dbReference type="EMBL" id="JBHSOA010000064">
    <property type="protein sequence ID" value="MFC5855449.1"/>
    <property type="molecule type" value="Genomic_DNA"/>
</dbReference>
<dbReference type="Proteomes" id="UP001596180">
    <property type="component" value="Unassembled WGS sequence"/>
</dbReference>
<dbReference type="RefSeq" id="WP_381368568.1">
    <property type="nucleotide sequence ID" value="NZ_JBHSOA010000064.1"/>
</dbReference>
<gene>
    <name evidence="2" type="ORF">ACFPZI_27805</name>
</gene>
<feature type="domain" description="SH3b" evidence="1">
    <location>
        <begin position="1"/>
        <end position="55"/>
    </location>
</feature>
<evidence type="ECO:0000259" key="1">
    <source>
        <dbReference type="Pfam" id="PF08239"/>
    </source>
</evidence>
<name>A0ABW1E7L4_9ACTN</name>
<organism evidence="2 3">
    <name type="scientific">Streptomyces chlorus</name>
    <dbReference type="NCBI Taxonomy" id="887452"/>
    <lineage>
        <taxon>Bacteria</taxon>
        <taxon>Bacillati</taxon>
        <taxon>Actinomycetota</taxon>
        <taxon>Actinomycetes</taxon>
        <taxon>Kitasatosporales</taxon>
        <taxon>Streptomycetaceae</taxon>
        <taxon>Streptomyces</taxon>
    </lineage>
</organism>
<dbReference type="InterPro" id="IPR003646">
    <property type="entry name" value="SH3-like_bac-type"/>
</dbReference>
<proteinExistence type="predicted"/>